<evidence type="ECO:0000259" key="2">
    <source>
        <dbReference type="Pfam" id="PF13400"/>
    </source>
</evidence>
<reference evidence="4" key="2">
    <citation type="submission" date="2023-02" db="EMBL/GenBank/DDBJ databases">
        <title>'Rhodoalgimonas zhirmunskyi' gen. nov., isolated from a red alga.</title>
        <authorList>
            <person name="Nedashkovskaya O.I."/>
            <person name="Otstavnykh N.Y."/>
            <person name="Bystritskaya E.P."/>
            <person name="Balabanova L.A."/>
            <person name="Isaeva M.P."/>
        </authorList>
    </citation>
    <scope>NUCLEOTIDE SEQUENCE</scope>
    <source>
        <strain evidence="4">KCTC 52189</strain>
    </source>
</reference>
<accession>A0AAE4B4J7</accession>
<keyword evidence="5" id="KW-1185">Reference proteome</keyword>
<name>A0AAE4B4J7_9RHOB</name>
<evidence type="ECO:0000313" key="4">
    <source>
        <dbReference type="EMBL" id="MDQ2089449.1"/>
    </source>
</evidence>
<keyword evidence="1" id="KW-0812">Transmembrane</keyword>
<evidence type="ECO:0000313" key="5">
    <source>
        <dbReference type="Proteomes" id="UP001226762"/>
    </source>
</evidence>
<evidence type="ECO:0000259" key="3">
    <source>
        <dbReference type="Pfam" id="PF25269"/>
    </source>
</evidence>
<keyword evidence="1" id="KW-1133">Transmembrane helix</keyword>
<dbReference type="InterPro" id="IPR028087">
    <property type="entry name" value="Tad_N"/>
</dbReference>
<sequence>MVGTFLDDDAGSTSILAFFFLLTTLVMGGLAVDFNKLMGHRTELQVGADAVAHAALYNRELNSADEAVTAAMDIADTMLPYASQGNAIMPGDIVFGTWDRESRTFSPDPNSKTAVMVSTQRIMERDNSTGSILLGLIGREKFDVRRNAVFETYQPACFTEGFVGEDVVDIQSNNSYFNGFCLHSNTYVSLNSNNFFEPGTVVSMPDKSEVDLPQSGFETNEGLDLALRDGAYRLRIINRLEDMVFSLNAGEADYVPDFITGAGFIAVDANNTVVPSDFTTGRKHKIWCNGGNALKFDGQLFSDILLVTNCKITFEQGAVIEDSVIVTTNTSAKSITAPSGLQLGRDDACAEGGGSVLLTLGGVDVAANLAMFGSQILARDDVLFAARADGIQGASIVSGAGISGTSNMSMSHCAGSGMENIYTADYFRMVQ</sequence>
<feature type="transmembrane region" description="Helical" evidence="1">
    <location>
        <begin position="12"/>
        <end position="32"/>
    </location>
</feature>
<proteinExistence type="predicted"/>
<dbReference type="InterPro" id="IPR057189">
    <property type="entry name" value="DUF7867"/>
</dbReference>
<evidence type="ECO:0000256" key="1">
    <source>
        <dbReference type="SAM" id="Phobius"/>
    </source>
</evidence>
<gene>
    <name evidence="4" type="ORF">NO357_05990</name>
</gene>
<dbReference type="Pfam" id="PF25269">
    <property type="entry name" value="DUF7867"/>
    <property type="match status" value="1"/>
</dbReference>
<dbReference type="Pfam" id="PF13400">
    <property type="entry name" value="Tad"/>
    <property type="match status" value="1"/>
</dbReference>
<reference evidence="4" key="1">
    <citation type="submission" date="2022-07" db="EMBL/GenBank/DDBJ databases">
        <authorList>
            <person name="Otstavnykh N."/>
            <person name="Isaeva M."/>
            <person name="Bystritskaya E."/>
        </authorList>
    </citation>
    <scope>NUCLEOTIDE SEQUENCE</scope>
    <source>
        <strain evidence="4">KCTC 52189</strain>
    </source>
</reference>
<dbReference type="Proteomes" id="UP001226762">
    <property type="component" value="Unassembled WGS sequence"/>
</dbReference>
<keyword evidence="1" id="KW-0472">Membrane</keyword>
<dbReference type="EMBL" id="JANHAX010000001">
    <property type="protein sequence ID" value="MDQ2089449.1"/>
    <property type="molecule type" value="Genomic_DNA"/>
</dbReference>
<feature type="domain" description="DUF7867" evidence="3">
    <location>
        <begin position="161"/>
        <end position="413"/>
    </location>
</feature>
<feature type="domain" description="Putative Flp pilus-assembly TadG-like N-terminal" evidence="2">
    <location>
        <begin position="11"/>
        <end position="55"/>
    </location>
</feature>
<protein>
    <submittedName>
        <fullName evidence="4">Tad domain-containing protein</fullName>
    </submittedName>
</protein>
<organism evidence="4 5">
    <name type="scientific">Marimonas arenosa</name>
    <dbReference type="NCBI Taxonomy" id="1795305"/>
    <lineage>
        <taxon>Bacteria</taxon>
        <taxon>Pseudomonadati</taxon>
        <taxon>Pseudomonadota</taxon>
        <taxon>Alphaproteobacteria</taxon>
        <taxon>Rhodobacterales</taxon>
        <taxon>Paracoccaceae</taxon>
        <taxon>Marimonas</taxon>
    </lineage>
</organism>
<comment type="caution">
    <text evidence="4">The sequence shown here is derived from an EMBL/GenBank/DDBJ whole genome shotgun (WGS) entry which is preliminary data.</text>
</comment>
<dbReference type="AlphaFoldDB" id="A0AAE4B4J7"/>